<evidence type="ECO:0000313" key="3">
    <source>
        <dbReference type="Proteomes" id="UP000607645"/>
    </source>
</evidence>
<gene>
    <name evidence="2" type="ORF">H8S62_02725</name>
</gene>
<name>A0A8J6JIJ7_9FIRM</name>
<accession>A0A8J6JIJ7</accession>
<dbReference type="Proteomes" id="UP000607645">
    <property type="component" value="Unassembled WGS sequence"/>
</dbReference>
<reference evidence="2" key="1">
    <citation type="submission" date="2020-08" db="EMBL/GenBank/DDBJ databases">
        <title>Genome public.</title>
        <authorList>
            <person name="Liu C."/>
            <person name="Sun Q."/>
        </authorList>
    </citation>
    <scope>NUCLEOTIDE SEQUENCE</scope>
    <source>
        <strain evidence="2">NSJ-52</strain>
    </source>
</reference>
<comment type="caution">
    <text evidence="2">The sequence shown here is derived from an EMBL/GenBank/DDBJ whole genome shotgun (WGS) entry which is preliminary data.</text>
</comment>
<dbReference type="RefSeq" id="WP_155146311.1">
    <property type="nucleotide sequence ID" value="NZ_JACOPQ010000002.1"/>
</dbReference>
<protein>
    <submittedName>
        <fullName evidence="2">DUF3795 domain-containing protein</fullName>
    </submittedName>
</protein>
<keyword evidence="3" id="KW-1185">Reference proteome</keyword>
<dbReference type="PROSITE" id="PS50206">
    <property type="entry name" value="RHODANESE_3"/>
    <property type="match status" value="1"/>
</dbReference>
<evidence type="ECO:0000313" key="2">
    <source>
        <dbReference type="EMBL" id="MBC5735927.1"/>
    </source>
</evidence>
<dbReference type="InterPro" id="IPR001763">
    <property type="entry name" value="Rhodanese-like_dom"/>
</dbReference>
<sequence length="128" mass="13943">MDRTKGFGYCGLACCICSDGACPGCRREGCGNRDWCGCFRCGREKGHAGCWECAGFPCAGGMMEKTKVRAFARFLREYGEEKLMDCLERNERAGVVYHYPGGFLGDYDAPGTEEETIALILHGRGSAG</sequence>
<dbReference type="AlphaFoldDB" id="A0A8J6JIJ7"/>
<dbReference type="EMBL" id="JACOPQ010000002">
    <property type="protein sequence ID" value="MBC5735927.1"/>
    <property type="molecule type" value="Genomic_DNA"/>
</dbReference>
<organism evidence="2 3">
    <name type="scientific">Lawsonibacter faecis</name>
    <dbReference type="NCBI Taxonomy" id="2763052"/>
    <lineage>
        <taxon>Bacteria</taxon>
        <taxon>Bacillati</taxon>
        <taxon>Bacillota</taxon>
        <taxon>Clostridia</taxon>
        <taxon>Eubacteriales</taxon>
        <taxon>Oscillospiraceae</taxon>
        <taxon>Lawsonibacter</taxon>
    </lineage>
</organism>
<evidence type="ECO:0000259" key="1">
    <source>
        <dbReference type="PROSITE" id="PS50206"/>
    </source>
</evidence>
<feature type="domain" description="Rhodanese" evidence="1">
    <location>
        <begin position="72"/>
        <end position="115"/>
    </location>
</feature>
<proteinExistence type="predicted"/>